<keyword evidence="1" id="KW-0812">Transmembrane</keyword>
<sequence>MIINSDKAVVRYVGQKATPLLIMVIISAIINIETVNSAIFSNIRCQTVFNLGANHVNTSRANNDWPPPKRTLRRLAPGPKASNKITPATIPQIYLRLNTAKWFNPSETRN</sequence>
<proteinExistence type="predicted"/>
<evidence type="ECO:0000256" key="1">
    <source>
        <dbReference type="SAM" id="Phobius"/>
    </source>
</evidence>
<keyword evidence="1" id="KW-1133">Transmembrane helix</keyword>
<dbReference type="EMBL" id="X99978">
    <property type="protein sequence ID" value="CAB56844.1"/>
    <property type="molecule type" value="Genomic_DNA"/>
</dbReference>
<organism evidence="2">
    <name type="scientific">Lactiplantibacillus plantarum subsp. plantarum</name>
    <dbReference type="NCBI Taxonomy" id="337330"/>
    <lineage>
        <taxon>Bacteria</taxon>
        <taxon>Bacillati</taxon>
        <taxon>Bacillota</taxon>
        <taxon>Bacilli</taxon>
        <taxon>Lactobacillales</taxon>
        <taxon>Lactobacillaceae</taxon>
        <taxon>Lactiplantibacillus</taxon>
    </lineage>
</organism>
<evidence type="ECO:0000313" key="2">
    <source>
        <dbReference type="EMBL" id="CAB56844.1"/>
    </source>
</evidence>
<reference evidence="2" key="3">
    <citation type="journal article" date="2005" name="Arch. Microbiol.">
        <title>Lactobacillus plantarum ccl gene is non-essential, arginine-repressed and codes for a conserved protein in Firmicutes.</title>
        <authorList>
            <person name="Nicoloff H."/>
            <person name="Hubert J.C."/>
            <person name="Bringel F."/>
        </authorList>
    </citation>
    <scope>NUCLEOTIDE SEQUENCE</scope>
    <source>
        <strain evidence="2">CCM 1904 equivalent to ATCC 8014</strain>
    </source>
</reference>
<name>Q9RLS8_LACPN</name>
<accession>Q9RLS8</accession>
<reference evidence="2" key="1">
    <citation type="journal article" date="1997" name="J. Bacteriol.">
        <title>Arginine biosynthesis and regulation in Lactobacillus plantarum: the carA gene and the argCJBDF cluster are divergently transcribed.</title>
        <authorList>
            <person name="Bringel F."/>
            <person name="Frey L."/>
            <person name="Boivin S."/>
            <person name="Hubert J.-C."/>
        </authorList>
    </citation>
    <scope>NUCLEOTIDE SEQUENCE</scope>
    <source>
        <strain evidence="2">CCM 1904 equivalent to ATCC 8014</strain>
    </source>
</reference>
<reference evidence="2" key="2">
    <citation type="journal article" date="2000" name="J. Bacteriol.">
        <title>In Lactobacillus plantarum, carbamoyl phosphate is synthesized by two carbamoyl-phosphate synthetases (CPS): carbon dioxide differentiates the arginine-repressed from the pyrimidine-regulated CPS.</title>
        <authorList>
            <person name="Nicoloff H."/>
            <person name="Hubert J.-C."/>
            <person name="Bringel F."/>
        </authorList>
    </citation>
    <scope>NUCLEOTIDE SEQUENCE</scope>
    <source>
        <strain evidence="2">CCM 1904 equivalent to ATCC 8014</strain>
    </source>
</reference>
<keyword evidence="1" id="KW-0472">Membrane</keyword>
<protein>
    <submittedName>
        <fullName evidence="2">Function unknown and CDS within ccl gene</fullName>
    </submittedName>
</protein>
<dbReference type="AlphaFoldDB" id="Q9RLS8"/>
<feature type="transmembrane region" description="Helical" evidence="1">
    <location>
        <begin position="20"/>
        <end position="40"/>
    </location>
</feature>